<sequence>MDPFSGLAASINTSIRIFEVTYQLKAVGEQTADLLSTTRHVETNLNEARRLRRQKVALIDAGERNWIDAVISDTDIALRSVAQLIEPARVDNTVKSNITFRNKVLWVFRDNPKVRDKHARLTVCHQSLTTVISCVYSKDLVVIAPMPEKSKADQPPPYDPQMEELFNWRKQRKQRKSFMSLRDADVERPISTSSMSTDSCSTSTTVTSPTSGFSVPRKPLDKRPQSTASAPACAPFTQPTSPFSSPRLGIVERPISVSSVSTSTMFANPMSSVVSLMGGDDERPMSANWGPTRSTMISPLSENNLSPPEAPPPSTTISPMRDTNLSPPKAPPRSIMISPMSDTNISPPEGREEPNNMRLSFLHRRLNSQTSTPSESELSDLGTNNPYCNSTDCLPLHDGTSSTASWVNHHSSYAGPPQTTPPAFSNASTSNTIALPDLPEIDSSPAAIITTGFPGDQRYNPSLYNPPQSNPSSFMAELDSNVGENASGENMTTQAGRPTSGVPSSIRRGGRSWLMFHATRSDFGHTMG</sequence>
<feature type="compositionally biased region" description="Low complexity" evidence="1">
    <location>
        <begin position="191"/>
        <end position="214"/>
    </location>
</feature>
<keyword evidence="3" id="KW-1185">Reference proteome</keyword>
<comment type="caution">
    <text evidence="2">The sequence shown here is derived from an EMBL/GenBank/DDBJ whole genome shotgun (WGS) entry which is preliminary data.</text>
</comment>
<feature type="region of interest" description="Disordered" evidence="1">
    <location>
        <begin position="408"/>
        <end position="439"/>
    </location>
</feature>
<evidence type="ECO:0000313" key="2">
    <source>
        <dbReference type="EMBL" id="KAK3172593.1"/>
    </source>
</evidence>
<feature type="compositionally biased region" description="Polar residues" evidence="1">
    <location>
        <begin position="421"/>
        <end position="433"/>
    </location>
</feature>
<dbReference type="AlphaFoldDB" id="A0AAD9Z833"/>
<reference evidence="2" key="1">
    <citation type="submission" date="2022-11" db="EMBL/GenBank/DDBJ databases">
        <title>Chromosomal genome sequence assembly and mating type (MAT) locus characterization of the leprose asexual lichenized fungus Lepraria neglecta (Nyl.) Erichsen.</title>
        <authorList>
            <person name="Allen J.L."/>
            <person name="Pfeffer B."/>
        </authorList>
    </citation>
    <scope>NUCLEOTIDE SEQUENCE</scope>
    <source>
        <strain evidence="2">Allen 5258</strain>
    </source>
</reference>
<feature type="compositionally biased region" description="Polar residues" evidence="1">
    <location>
        <begin position="485"/>
        <end position="503"/>
    </location>
</feature>
<gene>
    <name evidence="2" type="ORF">OEA41_005917</name>
</gene>
<feature type="region of interest" description="Disordered" evidence="1">
    <location>
        <begin position="177"/>
        <end position="247"/>
    </location>
</feature>
<feature type="compositionally biased region" description="Polar residues" evidence="1">
    <location>
        <begin position="315"/>
        <end position="326"/>
    </location>
</feature>
<feature type="compositionally biased region" description="Low complexity" evidence="1">
    <location>
        <begin position="235"/>
        <end position="246"/>
    </location>
</feature>
<accession>A0AAD9Z833</accession>
<name>A0AAD9Z833_9LECA</name>
<protein>
    <submittedName>
        <fullName evidence="2">Uncharacterized protein</fullName>
    </submittedName>
</protein>
<evidence type="ECO:0000313" key="3">
    <source>
        <dbReference type="Proteomes" id="UP001276659"/>
    </source>
</evidence>
<evidence type="ECO:0000256" key="1">
    <source>
        <dbReference type="SAM" id="MobiDB-lite"/>
    </source>
</evidence>
<proteinExistence type="predicted"/>
<feature type="region of interest" description="Disordered" evidence="1">
    <location>
        <begin position="282"/>
        <end position="355"/>
    </location>
</feature>
<feature type="compositionally biased region" description="Polar residues" evidence="1">
    <location>
        <begin position="289"/>
        <end position="306"/>
    </location>
</feature>
<dbReference type="EMBL" id="JASNWA010000007">
    <property type="protein sequence ID" value="KAK3172593.1"/>
    <property type="molecule type" value="Genomic_DNA"/>
</dbReference>
<feature type="region of interest" description="Disordered" evidence="1">
    <location>
        <begin position="485"/>
        <end position="507"/>
    </location>
</feature>
<dbReference type="Proteomes" id="UP001276659">
    <property type="component" value="Unassembled WGS sequence"/>
</dbReference>
<organism evidence="2 3">
    <name type="scientific">Lepraria neglecta</name>
    <dbReference type="NCBI Taxonomy" id="209136"/>
    <lineage>
        <taxon>Eukaryota</taxon>
        <taxon>Fungi</taxon>
        <taxon>Dikarya</taxon>
        <taxon>Ascomycota</taxon>
        <taxon>Pezizomycotina</taxon>
        <taxon>Lecanoromycetes</taxon>
        <taxon>OSLEUM clade</taxon>
        <taxon>Lecanoromycetidae</taxon>
        <taxon>Lecanorales</taxon>
        <taxon>Lecanorineae</taxon>
        <taxon>Stereocaulaceae</taxon>
        <taxon>Lepraria</taxon>
    </lineage>
</organism>